<organism evidence="4 5">
    <name type="scientific">Lasiosphaeria miniovina</name>
    <dbReference type="NCBI Taxonomy" id="1954250"/>
    <lineage>
        <taxon>Eukaryota</taxon>
        <taxon>Fungi</taxon>
        <taxon>Dikarya</taxon>
        <taxon>Ascomycota</taxon>
        <taxon>Pezizomycotina</taxon>
        <taxon>Sordariomycetes</taxon>
        <taxon>Sordariomycetidae</taxon>
        <taxon>Sordariales</taxon>
        <taxon>Lasiosphaeriaceae</taxon>
        <taxon>Lasiosphaeria</taxon>
    </lineage>
</organism>
<dbReference type="Pfam" id="PF20237">
    <property type="entry name" value="DUF6594"/>
    <property type="match status" value="1"/>
</dbReference>
<dbReference type="InterPro" id="IPR046529">
    <property type="entry name" value="DUF6594"/>
</dbReference>
<accession>A0AA40B605</accession>
<keyword evidence="2" id="KW-0472">Membrane</keyword>
<evidence type="ECO:0000313" key="4">
    <source>
        <dbReference type="EMBL" id="KAK0728356.1"/>
    </source>
</evidence>
<protein>
    <recommendedName>
        <fullName evidence="3">DUF6594 domain-containing protein</fullName>
    </recommendedName>
</protein>
<reference evidence="4" key="1">
    <citation type="submission" date="2023-06" db="EMBL/GenBank/DDBJ databases">
        <title>Genome-scale phylogeny and comparative genomics of the fungal order Sordariales.</title>
        <authorList>
            <consortium name="Lawrence Berkeley National Laboratory"/>
            <person name="Hensen N."/>
            <person name="Bonometti L."/>
            <person name="Westerberg I."/>
            <person name="Brannstrom I.O."/>
            <person name="Guillou S."/>
            <person name="Cros-Aarteil S."/>
            <person name="Calhoun S."/>
            <person name="Haridas S."/>
            <person name="Kuo A."/>
            <person name="Mondo S."/>
            <person name="Pangilinan J."/>
            <person name="Riley R."/>
            <person name="LaButti K."/>
            <person name="Andreopoulos B."/>
            <person name="Lipzen A."/>
            <person name="Chen C."/>
            <person name="Yanf M."/>
            <person name="Daum C."/>
            <person name="Ng V."/>
            <person name="Clum A."/>
            <person name="Steindorff A."/>
            <person name="Ohm R."/>
            <person name="Martin F."/>
            <person name="Silar P."/>
            <person name="Natvig D."/>
            <person name="Lalanne C."/>
            <person name="Gautier V."/>
            <person name="Ament-velasquez S.L."/>
            <person name="Kruys A."/>
            <person name="Hutchinson M.I."/>
            <person name="Powell A.J."/>
            <person name="Barry K."/>
            <person name="Miller A.N."/>
            <person name="Grigoriev I.V."/>
            <person name="Debuchy R."/>
            <person name="Gladieux P."/>
            <person name="Thoren M.H."/>
            <person name="Johannesson H."/>
        </authorList>
    </citation>
    <scope>NUCLEOTIDE SEQUENCE</scope>
    <source>
        <strain evidence="4">SMH2392-1A</strain>
    </source>
</reference>
<keyword evidence="5" id="KW-1185">Reference proteome</keyword>
<feature type="transmembrane region" description="Helical" evidence="2">
    <location>
        <begin position="268"/>
        <end position="291"/>
    </location>
</feature>
<evidence type="ECO:0000256" key="1">
    <source>
        <dbReference type="SAM" id="MobiDB-lite"/>
    </source>
</evidence>
<dbReference type="PANTHER" id="PTHR34502:SF5">
    <property type="entry name" value="DUF6594 DOMAIN-CONTAINING PROTEIN"/>
    <property type="match status" value="1"/>
</dbReference>
<evidence type="ECO:0000256" key="2">
    <source>
        <dbReference type="SAM" id="Phobius"/>
    </source>
</evidence>
<comment type="caution">
    <text evidence="4">The sequence shown here is derived from an EMBL/GenBank/DDBJ whole genome shotgun (WGS) entry which is preliminary data.</text>
</comment>
<feature type="region of interest" description="Disordered" evidence="1">
    <location>
        <begin position="1"/>
        <end position="61"/>
    </location>
</feature>
<dbReference type="EMBL" id="JAUIRO010000002">
    <property type="protein sequence ID" value="KAK0728356.1"/>
    <property type="molecule type" value="Genomic_DNA"/>
</dbReference>
<proteinExistence type="predicted"/>
<feature type="domain" description="DUF6594" evidence="3">
    <location>
        <begin position="73"/>
        <end position="337"/>
    </location>
</feature>
<keyword evidence="2" id="KW-1133">Transmembrane helix</keyword>
<sequence>MAATASSATGDKPHPTSHYGGSRGSDTVDIEMQAQTEPVQAEQAAQAGELSPDDDDSKSHISEADFRDYPMGWPRFAREQNQLLNGSNHRRFGALRQRLLHYDEAMLAILEARLLELDKQDAVNDASQLRSLSPAQINVGGKGVEQTCTKDELMAEIHAIESRYCQRLLHERDIDQLPSLSRLAWKNLRENVERNDMFDQDASKFLREADDFITTRADGMNHRIEWLVYGHQESSRWMSAIMNMFFLKESSPRGSTMTSRFDHGRLKVMLTISVVLITIVLLLAPMALLYLTNFGKGLSVGIVVIFGVAFTSIMASLPDIRLDTVFIGMSAYMAVLVTFLANLQSQCQC</sequence>
<gene>
    <name evidence="4" type="ORF">B0T26DRAFT_167615</name>
</gene>
<evidence type="ECO:0000259" key="3">
    <source>
        <dbReference type="Pfam" id="PF20237"/>
    </source>
</evidence>
<feature type="transmembrane region" description="Helical" evidence="2">
    <location>
        <begin position="297"/>
        <end position="317"/>
    </location>
</feature>
<feature type="transmembrane region" description="Helical" evidence="2">
    <location>
        <begin position="324"/>
        <end position="343"/>
    </location>
</feature>
<dbReference type="Proteomes" id="UP001172101">
    <property type="component" value="Unassembled WGS sequence"/>
</dbReference>
<dbReference type="PANTHER" id="PTHR34502">
    <property type="entry name" value="DUF6594 DOMAIN-CONTAINING PROTEIN-RELATED"/>
    <property type="match status" value="1"/>
</dbReference>
<keyword evidence="2" id="KW-0812">Transmembrane</keyword>
<evidence type="ECO:0000313" key="5">
    <source>
        <dbReference type="Proteomes" id="UP001172101"/>
    </source>
</evidence>
<dbReference type="GeneID" id="85316814"/>
<name>A0AA40B605_9PEZI</name>
<dbReference type="RefSeq" id="XP_060301211.1">
    <property type="nucleotide sequence ID" value="XM_060433543.1"/>
</dbReference>
<dbReference type="AlphaFoldDB" id="A0AA40B605"/>